<dbReference type="EMBL" id="CP045350">
    <property type="protein sequence ID" value="QFT26407.1"/>
    <property type="molecule type" value="Genomic_DNA"/>
</dbReference>
<dbReference type="Proteomes" id="UP000326936">
    <property type="component" value="Chromosome"/>
</dbReference>
<organism evidence="1 2">
    <name type="scientific">Vibrio aquimaris</name>
    <dbReference type="NCBI Taxonomy" id="2587862"/>
    <lineage>
        <taxon>Bacteria</taxon>
        <taxon>Pseudomonadati</taxon>
        <taxon>Pseudomonadota</taxon>
        <taxon>Gammaproteobacteria</taxon>
        <taxon>Vibrionales</taxon>
        <taxon>Vibrionaceae</taxon>
        <taxon>Vibrio</taxon>
    </lineage>
</organism>
<proteinExistence type="predicted"/>
<keyword evidence="2" id="KW-1185">Reference proteome</keyword>
<gene>
    <name evidence="1" type="ORF">FIV01_08205</name>
</gene>
<name>A0A5P9CL17_9VIBR</name>
<evidence type="ECO:0008006" key="3">
    <source>
        <dbReference type="Google" id="ProtNLM"/>
    </source>
</evidence>
<dbReference type="AlphaFoldDB" id="A0A5P9CL17"/>
<dbReference type="RefSeq" id="WP_152430560.1">
    <property type="nucleotide sequence ID" value="NZ_CBCSDK010000004.1"/>
</dbReference>
<dbReference type="KEGG" id="vaq:FIV01_08205"/>
<evidence type="ECO:0000313" key="1">
    <source>
        <dbReference type="EMBL" id="QFT26407.1"/>
    </source>
</evidence>
<reference evidence="1 2" key="1">
    <citation type="submission" date="2019-10" db="EMBL/GenBank/DDBJ databases">
        <title>Complete genome sequence of Vibrio sp. strain THAF100, isolated from non-filtered water from the water column of tank 6 of a marine aquarium containing stony-coral fragments. Water maintained at 26 degree C.</title>
        <authorList>
            <person name="Ruckert C."/>
            <person name="Franco A."/>
            <person name="Kalinowski J."/>
            <person name="Glaeser S."/>
        </authorList>
    </citation>
    <scope>NUCLEOTIDE SEQUENCE [LARGE SCALE GENOMIC DNA]</scope>
    <source>
        <strain evidence="1 2">THAF100</strain>
    </source>
</reference>
<protein>
    <recommendedName>
        <fullName evidence="3">Peptidase C58 YopT-type domain-containing protein</fullName>
    </recommendedName>
</protein>
<sequence>MPNGVTLYNKYLFGDCIQSTVIQSLNNAPGLPGGGGIDSDTAGRIGYKNIDTGVKVAGSNKGRIQGICCGITAGWMVALLGGNEEATAHNQFTSFFKGPLRFQGGYVKDFKGNSSSIKSLLAGFGLKNTNKANSSETMTPEKIASVLPGEQGYWAGYLSAYAHAIGIGYKNYRYFIMEPNGGLFEYRNKKKFATDLKAFLKARRDRKSPGTDATMEAYFYTS</sequence>
<dbReference type="OrthoDB" id="7056988at2"/>
<accession>A0A5P9CL17</accession>
<evidence type="ECO:0000313" key="2">
    <source>
        <dbReference type="Proteomes" id="UP000326936"/>
    </source>
</evidence>